<dbReference type="AlphaFoldDB" id="A0ABD3SUM6"/>
<proteinExistence type="predicted"/>
<keyword evidence="1" id="KW-1133">Transmembrane helix</keyword>
<accession>A0ABD3SUM6</accession>
<evidence type="ECO:0000313" key="3">
    <source>
        <dbReference type="Proteomes" id="UP001634393"/>
    </source>
</evidence>
<protein>
    <submittedName>
        <fullName evidence="2">Uncharacterized protein</fullName>
    </submittedName>
</protein>
<organism evidence="2 3">
    <name type="scientific">Penstemon smallii</name>
    <dbReference type="NCBI Taxonomy" id="265156"/>
    <lineage>
        <taxon>Eukaryota</taxon>
        <taxon>Viridiplantae</taxon>
        <taxon>Streptophyta</taxon>
        <taxon>Embryophyta</taxon>
        <taxon>Tracheophyta</taxon>
        <taxon>Spermatophyta</taxon>
        <taxon>Magnoliopsida</taxon>
        <taxon>eudicotyledons</taxon>
        <taxon>Gunneridae</taxon>
        <taxon>Pentapetalae</taxon>
        <taxon>asterids</taxon>
        <taxon>lamiids</taxon>
        <taxon>Lamiales</taxon>
        <taxon>Plantaginaceae</taxon>
        <taxon>Cheloneae</taxon>
        <taxon>Penstemon</taxon>
    </lineage>
</organism>
<sequence>MKFLVDNQRGILAAYVNSWSLMVLSLINLIFFSGTVILSM</sequence>
<dbReference type="EMBL" id="JBJXBP010000005">
    <property type="protein sequence ID" value="KAL3828321.1"/>
    <property type="molecule type" value="Genomic_DNA"/>
</dbReference>
<evidence type="ECO:0000313" key="2">
    <source>
        <dbReference type="EMBL" id="KAL3828321.1"/>
    </source>
</evidence>
<gene>
    <name evidence="2" type="ORF">ACJIZ3_017123</name>
</gene>
<reference evidence="2 3" key="1">
    <citation type="submission" date="2024-12" db="EMBL/GenBank/DDBJ databases">
        <title>The unique morphological basis and parallel evolutionary history of personate flowers in Penstemon.</title>
        <authorList>
            <person name="Depatie T.H."/>
            <person name="Wessinger C.A."/>
        </authorList>
    </citation>
    <scope>NUCLEOTIDE SEQUENCE [LARGE SCALE GENOMIC DNA]</scope>
    <source>
        <strain evidence="2">WTNN_2</strain>
        <tissue evidence="2">Leaf</tissue>
    </source>
</reference>
<name>A0ABD3SUM6_9LAMI</name>
<keyword evidence="1" id="KW-0472">Membrane</keyword>
<dbReference type="Proteomes" id="UP001634393">
    <property type="component" value="Unassembled WGS sequence"/>
</dbReference>
<feature type="transmembrane region" description="Helical" evidence="1">
    <location>
        <begin position="12"/>
        <end position="38"/>
    </location>
</feature>
<keyword evidence="3" id="KW-1185">Reference proteome</keyword>
<keyword evidence="1" id="KW-0812">Transmembrane</keyword>
<evidence type="ECO:0000256" key="1">
    <source>
        <dbReference type="SAM" id="Phobius"/>
    </source>
</evidence>
<comment type="caution">
    <text evidence="2">The sequence shown here is derived from an EMBL/GenBank/DDBJ whole genome shotgun (WGS) entry which is preliminary data.</text>
</comment>